<accession>A0A812JIK5</accession>
<dbReference type="PROSITE" id="PS50222">
    <property type="entry name" value="EF_HAND_2"/>
    <property type="match status" value="1"/>
</dbReference>
<sequence>MFGGVDADGEGMPPDMKAKYQGVYKECDADGDGHINREELPVLFDKLTALEEEEGVLDERDEV</sequence>
<comment type="caution">
    <text evidence="3">The sequence shown here is derived from an EMBL/GenBank/DDBJ whole genome shotgun (WGS) entry which is preliminary data.</text>
</comment>
<dbReference type="SUPFAM" id="SSF47473">
    <property type="entry name" value="EF-hand"/>
    <property type="match status" value="1"/>
</dbReference>
<evidence type="ECO:0000259" key="2">
    <source>
        <dbReference type="PROSITE" id="PS50222"/>
    </source>
</evidence>
<protein>
    <submittedName>
        <fullName evidence="3">Ptprf protein</fullName>
    </submittedName>
</protein>
<dbReference type="PROSITE" id="PS00018">
    <property type="entry name" value="EF_HAND_1"/>
    <property type="match status" value="1"/>
</dbReference>
<proteinExistence type="predicted"/>
<feature type="domain" description="EF-hand" evidence="2">
    <location>
        <begin position="15"/>
        <end position="50"/>
    </location>
</feature>
<dbReference type="OrthoDB" id="120976at2759"/>
<dbReference type="GO" id="GO:0005509">
    <property type="term" value="F:calcium ion binding"/>
    <property type="evidence" value="ECO:0007669"/>
    <property type="project" value="InterPro"/>
</dbReference>
<dbReference type="Proteomes" id="UP000649617">
    <property type="component" value="Unassembled WGS sequence"/>
</dbReference>
<keyword evidence="1" id="KW-0106">Calcium</keyword>
<organism evidence="3 4">
    <name type="scientific">Symbiodinium pilosum</name>
    <name type="common">Dinoflagellate</name>
    <dbReference type="NCBI Taxonomy" id="2952"/>
    <lineage>
        <taxon>Eukaryota</taxon>
        <taxon>Sar</taxon>
        <taxon>Alveolata</taxon>
        <taxon>Dinophyceae</taxon>
        <taxon>Suessiales</taxon>
        <taxon>Symbiodiniaceae</taxon>
        <taxon>Symbiodinium</taxon>
    </lineage>
</organism>
<keyword evidence="4" id="KW-1185">Reference proteome</keyword>
<reference evidence="3" key="1">
    <citation type="submission" date="2021-02" db="EMBL/GenBank/DDBJ databases">
        <authorList>
            <person name="Dougan E. K."/>
            <person name="Rhodes N."/>
            <person name="Thang M."/>
            <person name="Chan C."/>
        </authorList>
    </citation>
    <scope>NUCLEOTIDE SEQUENCE</scope>
</reference>
<dbReference type="EMBL" id="CAJNIZ010002372">
    <property type="protein sequence ID" value="CAE7209860.1"/>
    <property type="molecule type" value="Genomic_DNA"/>
</dbReference>
<dbReference type="InterPro" id="IPR018247">
    <property type="entry name" value="EF_Hand_1_Ca_BS"/>
</dbReference>
<name>A0A812JIK5_SYMPI</name>
<evidence type="ECO:0000256" key="1">
    <source>
        <dbReference type="ARBA" id="ARBA00022837"/>
    </source>
</evidence>
<gene>
    <name evidence="3" type="primary">ptprf</name>
    <name evidence="3" type="ORF">SPIL2461_LOCUS2231</name>
</gene>
<dbReference type="InterPro" id="IPR011992">
    <property type="entry name" value="EF-hand-dom_pair"/>
</dbReference>
<evidence type="ECO:0000313" key="4">
    <source>
        <dbReference type="Proteomes" id="UP000649617"/>
    </source>
</evidence>
<dbReference type="AlphaFoldDB" id="A0A812JIK5"/>
<evidence type="ECO:0000313" key="3">
    <source>
        <dbReference type="EMBL" id="CAE7209860.1"/>
    </source>
</evidence>
<dbReference type="InterPro" id="IPR002048">
    <property type="entry name" value="EF_hand_dom"/>
</dbReference>